<gene>
    <name evidence="3" type="ORF">EFBL_3670</name>
</gene>
<evidence type="ECO:0000259" key="2">
    <source>
        <dbReference type="Pfam" id="PF13439"/>
    </source>
</evidence>
<dbReference type="GO" id="GO:0016758">
    <property type="term" value="F:hexosyltransferase activity"/>
    <property type="evidence" value="ECO:0007669"/>
    <property type="project" value="TreeGrafter"/>
</dbReference>
<evidence type="ECO:0000259" key="1">
    <source>
        <dbReference type="Pfam" id="PF00534"/>
    </source>
</evidence>
<dbReference type="InterPro" id="IPR050194">
    <property type="entry name" value="Glycosyltransferase_grp1"/>
</dbReference>
<accession>A0A292YSS9</accession>
<organism evidence="3 4">
    <name type="scientific">Effusibacillus lacus</name>
    <dbReference type="NCBI Taxonomy" id="1348429"/>
    <lineage>
        <taxon>Bacteria</taxon>
        <taxon>Bacillati</taxon>
        <taxon>Bacillota</taxon>
        <taxon>Bacilli</taxon>
        <taxon>Bacillales</taxon>
        <taxon>Alicyclobacillaceae</taxon>
        <taxon>Effusibacillus</taxon>
    </lineage>
</organism>
<dbReference type="Gene3D" id="3.40.50.2000">
    <property type="entry name" value="Glycogen Phosphorylase B"/>
    <property type="match status" value="2"/>
</dbReference>
<dbReference type="InterPro" id="IPR028098">
    <property type="entry name" value="Glyco_trans_4-like_N"/>
</dbReference>
<dbReference type="Pfam" id="PF13439">
    <property type="entry name" value="Glyco_transf_4"/>
    <property type="match status" value="1"/>
</dbReference>
<sequence>MLLVSHDSNPEMVTGSEKVLLMVAFVLQKLQLEVMWFSPQPGLSTQRAIEMGVKAKVIPFPLLWSFIHAPNSLPDELNLLQQDAEGGQLEQAIACYSPDLIVANSVINVMPALIARKREIPLWWYIHEVMPNQDGMHPLLTLILSHSSQILVPSRAVKDSLSQSAGRTDSIVLLPYGVEIPPYKSIAKKRKITRSQNGWTDNRIVIGWFGSVYPGKGLLEVVRAAVLFKHIPNVTVVAAGNIVDPGYFTLCMEESKQLASVEFQYRGIVPAIEDILPAVDVVVVPSLVEEAFPNVVLEAMAFGKAIVAYQSGSLKEMIIHQKTGLLTDKGDIQSVSALLTSLIQDPEKIRRLGSHGRKRAARIYAFKRFESRLQRTFLQWIALNQQERSGNNNENSIR</sequence>
<dbReference type="Proteomes" id="UP000217785">
    <property type="component" value="Unassembled WGS sequence"/>
</dbReference>
<dbReference type="EMBL" id="BDUF01000112">
    <property type="protein sequence ID" value="GAX91979.1"/>
    <property type="molecule type" value="Genomic_DNA"/>
</dbReference>
<feature type="domain" description="Glycosyltransferase subfamily 4-like N-terminal" evidence="2">
    <location>
        <begin position="14"/>
        <end position="179"/>
    </location>
</feature>
<evidence type="ECO:0000313" key="3">
    <source>
        <dbReference type="EMBL" id="GAX91979.1"/>
    </source>
</evidence>
<keyword evidence="4" id="KW-1185">Reference proteome</keyword>
<protein>
    <submittedName>
        <fullName evidence="3">Glycosyl transferase</fullName>
    </submittedName>
</protein>
<dbReference type="PANTHER" id="PTHR45947:SF3">
    <property type="entry name" value="SULFOQUINOVOSYL TRANSFERASE SQD2"/>
    <property type="match status" value="1"/>
</dbReference>
<dbReference type="CDD" id="cd03801">
    <property type="entry name" value="GT4_PimA-like"/>
    <property type="match status" value="1"/>
</dbReference>
<name>A0A292YSS9_9BACL</name>
<evidence type="ECO:0000313" key="4">
    <source>
        <dbReference type="Proteomes" id="UP000217785"/>
    </source>
</evidence>
<dbReference type="SUPFAM" id="SSF53756">
    <property type="entry name" value="UDP-Glycosyltransferase/glycogen phosphorylase"/>
    <property type="match status" value="1"/>
</dbReference>
<proteinExistence type="predicted"/>
<keyword evidence="3" id="KW-0808">Transferase</keyword>
<dbReference type="PANTHER" id="PTHR45947">
    <property type="entry name" value="SULFOQUINOVOSYL TRANSFERASE SQD2"/>
    <property type="match status" value="1"/>
</dbReference>
<dbReference type="AlphaFoldDB" id="A0A292YSS9"/>
<reference evidence="4" key="1">
    <citation type="submission" date="2017-07" db="EMBL/GenBank/DDBJ databases">
        <title>Draft genome sequence of Effusibacillus lacus strain skLN1.</title>
        <authorList>
            <person name="Watanabe M."/>
            <person name="Kojima H."/>
            <person name="Fukui M."/>
        </authorList>
    </citation>
    <scope>NUCLEOTIDE SEQUENCE [LARGE SCALE GENOMIC DNA]</scope>
    <source>
        <strain evidence="4">skLN1</strain>
    </source>
</reference>
<dbReference type="InterPro" id="IPR001296">
    <property type="entry name" value="Glyco_trans_1"/>
</dbReference>
<feature type="domain" description="Glycosyl transferase family 1" evidence="1">
    <location>
        <begin position="191"/>
        <end position="359"/>
    </location>
</feature>
<dbReference type="Pfam" id="PF00534">
    <property type="entry name" value="Glycos_transf_1"/>
    <property type="match status" value="1"/>
</dbReference>
<comment type="caution">
    <text evidence="3">The sequence shown here is derived from an EMBL/GenBank/DDBJ whole genome shotgun (WGS) entry which is preliminary data.</text>
</comment>